<comment type="catalytic activity">
    <reaction evidence="3">
        <text>alpha-D-glucosamine 6-phosphate + H2O = beta-D-fructose 6-phosphate + NH4(+)</text>
        <dbReference type="Rhea" id="RHEA:12172"/>
        <dbReference type="ChEBI" id="CHEBI:15377"/>
        <dbReference type="ChEBI" id="CHEBI:28938"/>
        <dbReference type="ChEBI" id="CHEBI:57634"/>
        <dbReference type="ChEBI" id="CHEBI:75989"/>
        <dbReference type="EC" id="3.5.99.6"/>
    </reaction>
</comment>
<dbReference type="HAMAP" id="MF_01241">
    <property type="entry name" value="GlcN6P_deamin"/>
    <property type="match status" value="1"/>
</dbReference>
<keyword evidence="6" id="KW-1185">Reference proteome</keyword>
<feature type="domain" description="Glucosamine/galactosamine-6-phosphate isomerase" evidence="4">
    <location>
        <begin position="27"/>
        <end position="218"/>
    </location>
</feature>
<organism evidence="5 6">
    <name type="scientific">Streptococcus loxodontisalivarius</name>
    <dbReference type="NCBI Taxonomy" id="1349415"/>
    <lineage>
        <taxon>Bacteria</taxon>
        <taxon>Bacillati</taxon>
        <taxon>Bacillota</taxon>
        <taxon>Bacilli</taxon>
        <taxon>Lactobacillales</taxon>
        <taxon>Streptococcaceae</taxon>
        <taxon>Streptococcus</taxon>
    </lineage>
</organism>
<feature type="active site" description="Proton acceptor; for ring-opening step" evidence="3">
    <location>
        <position position="130"/>
    </location>
</feature>
<protein>
    <recommendedName>
        <fullName evidence="3">Glucosamine-6-phosphate deaminase</fullName>
        <ecNumber evidence="3">3.5.99.6</ecNumber>
    </recommendedName>
    <alternativeName>
        <fullName evidence="3">GlcN6P deaminase</fullName>
        <shortName evidence="3">GNPDA</shortName>
    </alternativeName>
    <alternativeName>
        <fullName evidence="3">Glucosamine-6-phosphate isomerase</fullName>
    </alternativeName>
</protein>
<evidence type="ECO:0000256" key="1">
    <source>
        <dbReference type="ARBA" id="ARBA00022801"/>
    </source>
</evidence>
<dbReference type="Gene3D" id="3.40.50.1360">
    <property type="match status" value="1"/>
</dbReference>
<feature type="active site" description="For ring-opening step" evidence="3">
    <location>
        <position position="128"/>
    </location>
</feature>
<dbReference type="CDD" id="cd01399">
    <property type="entry name" value="GlcN6P_deaminase"/>
    <property type="match status" value="1"/>
</dbReference>
<evidence type="ECO:0000313" key="5">
    <source>
        <dbReference type="EMBL" id="MBM7643027.1"/>
    </source>
</evidence>
<dbReference type="GO" id="GO:0004342">
    <property type="term" value="F:glucosamine-6-phosphate deaminase activity"/>
    <property type="evidence" value="ECO:0007669"/>
    <property type="project" value="UniProtKB-EC"/>
</dbReference>
<sequence>MKIIRVSSQKEGGQRAFDLLVRAIDGGAKVLGLATGSTPLSLYEEMAASDYDFSDLTTINLDEYVGLAASSPQSYHTFMQERLFQYKSFKASYLPDGQADDLEKAVRDYDQILAAQPIDLQILGIGHNGHIGFNEPGTAFDSKTHLVNLKESTIKANARFFEDEHQVPRQAISMGIASIMAAKKIILLAFGEEKADAIKAMVEGPVTEDLPASILQRHPDLTLILDHDAASKLM</sequence>
<dbReference type="Pfam" id="PF01182">
    <property type="entry name" value="Glucosamine_iso"/>
    <property type="match status" value="1"/>
</dbReference>
<dbReference type="PANTHER" id="PTHR11280">
    <property type="entry name" value="GLUCOSAMINE-6-PHOSPHATE ISOMERASE"/>
    <property type="match status" value="1"/>
</dbReference>
<dbReference type="EC" id="3.5.99.6" evidence="3"/>
<dbReference type="SUPFAM" id="SSF100950">
    <property type="entry name" value="NagB/RpiA/CoA transferase-like"/>
    <property type="match status" value="1"/>
</dbReference>
<accession>A0ABS2PUM0</accession>
<dbReference type="InterPro" id="IPR037171">
    <property type="entry name" value="NagB/RpiA_transferase-like"/>
</dbReference>
<comment type="caution">
    <text evidence="3">Lacks conserved residue(s) required for the propagation of feature annotation.</text>
</comment>
<keyword evidence="2 3" id="KW-0119">Carbohydrate metabolism</keyword>
<comment type="function">
    <text evidence="3">Catalyzes the reversible isomerization-deamination of glucosamine 6-phosphate (GlcN6P) to form fructose 6-phosphate (Fru6P) and ammonium ion.</text>
</comment>
<comment type="pathway">
    <text evidence="3">Amino-sugar metabolism; N-acetylneuraminate degradation; D-fructose 6-phosphate from N-acetylneuraminate: step 5/5.</text>
</comment>
<dbReference type="InterPro" id="IPR006148">
    <property type="entry name" value="Glc/Gal-6P_isomerase"/>
</dbReference>
<comment type="caution">
    <text evidence="5">The sequence shown here is derived from an EMBL/GenBank/DDBJ whole genome shotgun (WGS) entry which is preliminary data.</text>
</comment>
<keyword evidence="1 3" id="KW-0378">Hydrolase</keyword>
<dbReference type="InterPro" id="IPR004547">
    <property type="entry name" value="Glucosamine6P_isomerase"/>
</dbReference>
<evidence type="ECO:0000256" key="3">
    <source>
        <dbReference type="HAMAP-Rule" id="MF_01241"/>
    </source>
</evidence>
<evidence type="ECO:0000259" key="4">
    <source>
        <dbReference type="Pfam" id="PF01182"/>
    </source>
</evidence>
<evidence type="ECO:0000256" key="2">
    <source>
        <dbReference type="ARBA" id="ARBA00023277"/>
    </source>
</evidence>
<gene>
    <name evidence="3" type="primary">nagB</name>
    <name evidence="5" type="ORF">JOC28_001328</name>
</gene>
<dbReference type="RefSeq" id="WP_205009903.1">
    <property type="nucleotide sequence ID" value="NZ_JAFBEH010000026.1"/>
</dbReference>
<reference evidence="5 6" key="1">
    <citation type="submission" date="2021-01" db="EMBL/GenBank/DDBJ databases">
        <title>Genomic Encyclopedia of Type Strains, Phase IV (KMG-IV): sequencing the most valuable type-strain genomes for metagenomic binning, comparative biology and taxonomic classification.</title>
        <authorList>
            <person name="Goeker M."/>
        </authorList>
    </citation>
    <scope>NUCLEOTIDE SEQUENCE [LARGE SCALE GENOMIC DNA]</scope>
    <source>
        <strain evidence="5 6">DSM 27382</strain>
    </source>
</reference>
<feature type="active site" description="Proton acceptor; for enolization step" evidence="3">
    <location>
        <position position="62"/>
    </location>
</feature>
<dbReference type="EMBL" id="JAFBEH010000026">
    <property type="protein sequence ID" value="MBM7643027.1"/>
    <property type="molecule type" value="Genomic_DNA"/>
</dbReference>
<dbReference type="PANTHER" id="PTHR11280:SF5">
    <property type="entry name" value="GLUCOSAMINE-6-PHOSPHATE ISOMERASE"/>
    <property type="match status" value="1"/>
</dbReference>
<proteinExistence type="inferred from homology"/>
<comment type="similarity">
    <text evidence="3">Belongs to the glucosamine/galactosamine-6-phosphate isomerase family. NagB subfamily.</text>
</comment>
<feature type="active site" description="For ring-opening step" evidence="3">
    <location>
        <position position="135"/>
    </location>
</feature>
<dbReference type="Proteomes" id="UP000697472">
    <property type="component" value="Unassembled WGS sequence"/>
</dbReference>
<dbReference type="NCBIfam" id="TIGR00502">
    <property type="entry name" value="nagB"/>
    <property type="match status" value="1"/>
</dbReference>
<name>A0ABS2PUM0_9STRE</name>
<evidence type="ECO:0000313" key="6">
    <source>
        <dbReference type="Proteomes" id="UP000697472"/>
    </source>
</evidence>